<dbReference type="Proteomes" id="UP000321337">
    <property type="component" value="Unassembled WGS sequence"/>
</dbReference>
<evidence type="ECO:0000313" key="2">
    <source>
        <dbReference type="EMBL" id="GEP32159.1"/>
    </source>
</evidence>
<feature type="region of interest" description="Disordered" evidence="1">
    <location>
        <begin position="1"/>
        <end position="36"/>
    </location>
</feature>
<evidence type="ECO:0000313" key="3">
    <source>
        <dbReference type="Proteomes" id="UP000321337"/>
    </source>
</evidence>
<keyword evidence="3" id="KW-1185">Reference proteome</keyword>
<comment type="caution">
    <text evidence="2">The sequence shown here is derived from an EMBL/GenBank/DDBJ whole genome shotgun (WGS) entry which is preliminary data.</text>
</comment>
<dbReference type="AlphaFoldDB" id="A0A512LCF0"/>
<evidence type="ECO:0000256" key="1">
    <source>
        <dbReference type="SAM" id="MobiDB-lite"/>
    </source>
</evidence>
<dbReference type="EMBL" id="BKAD01000052">
    <property type="protein sequence ID" value="GEP32159.1"/>
    <property type="molecule type" value="Genomic_DNA"/>
</dbReference>
<sequence>MQPHTTLRDSGIDSQHASGKRRQDVTAQPGPENGTLRRVAALDQERAGLQFQDGDGRQEQATRWVAFWIYSK</sequence>
<accession>A0A512LCF0</accession>
<protein>
    <submittedName>
        <fullName evidence="2">Uncharacterized protein</fullName>
    </submittedName>
</protein>
<organism evidence="2 3">
    <name type="scientific">Sulfuriferula plumbiphila</name>
    <dbReference type="NCBI Taxonomy" id="171865"/>
    <lineage>
        <taxon>Bacteria</taxon>
        <taxon>Pseudomonadati</taxon>
        <taxon>Pseudomonadota</taxon>
        <taxon>Betaproteobacteria</taxon>
        <taxon>Nitrosomonadales</taxon>
        <taxon>Sulfuricellaceae</taxon>
        <taxon>Sulfuriferula</taxon>
    </lineage>
</organism>
<reference evidence="2 3" key="1">
    <citation type="submission" date="2019-07" db="EMBL/GenBank/DDBJ databases">
        <title>Whole genome shotgun sequence of Thiobacillus plumbophilus NBRC 107929.</title>
        <authorList>
            <person name="Hosoyama A."/>
            <person name="Uohara A."/>
            <person name="Ohji S."/>
            <person name="Ichikawa N."/>
        </authorList>
    </citation>
    <scope>NUCLEOTIDE SEQUENCE [LARGE SCALE GENOMIC DNA]</scope>
    <source>
        <strain evidence="2 3">NBRC 107929</strain>
    </source>
</reference>
<gene>
    <name evidence="2" type="ORF">TPL01_32970</name>
</gene>
<proteinExistence type="predicted"/>
<feature type="compositionally biased region" description="Basic and acidic residues" evidence="1">
    <location>
        <begin position="1"/>
        <end position="11"/>
    </location>
</feature>
<name>A0A512LCF0_9PROT</name>